<dbReference type="EMBL" id="BFAA01010531">
    <property type="protein sequence ID" value="GCB78871.1"/>
    <property type="molecule type" value="Genomic_DNA"/>
</dbReference>
<dbReference type="AlphaFoldDB" id="A0A401Q0F7"/>
<dbReference type="Proteomes" id="UP000288216">
    <property type="component" value="Unassembled WGS sequence"/>
</dbReference>
<sequence>MNDFLQSELRSSMMQPFLLSIALIIRKKLCSWFYIIQRNIEKPALHVDIFNDEEIISDSVHTKKHFRMF</sequence>
<evidence type="ECO:0000313" key="2">
    <source>
        <dbReference type="Proteomes" id="UP000288216"/>
    </source>
</evidence>
<gene>
    <name evidence="1" type="ORF">scyTo_0016884</name>
</gene>
<comment type="caution">
    <text evidence="1">The sequence shown here is derived from an EMBL/GenBank/DDBJ whole genome shotgun (WGS) entry which is preliminary data.</text>
</comment>
<keyword evidence="2" id="KW-1185">Reference proteome</keyword>
<name>A0A401Q0F7_SCYTO</name>
<proteinExistence type="predicted"/>
<evidence type="ECO:0000313" key="1">
    <source>
        <dbReference type="EMBL" id="GCB78871.1"/>
    </source>
</evidence>
<accession>A0A401Q0F7</accession>
<reference evidence="1 2" key="1">
    <citation type="journal article" date="2018" name="Nat. Ecol. Evol.">
        <title>Shark genomes provide insights into elasmobranch evolution and the origin of vertebrates.</title>
        <authorList>
            <person name="Hara Y"/>
            <person name="Yamaguchi K"/>
            <person name="Onimaru K"/>
            <person name="Kadota M"/>
            <person name="Koyanagi M"/>
            <person name="Keeley SD"/>
            <person name="Tatsumi K"/>
            <person name="Tanaka K"/>
            <person name="Motone F"/>
            <person name="Kageyama Y"/>
            <person name="Nozu R"/>
            <person name="Adachi N"/>
            <person name="Nishimura O"/>
            <person name="Nakagawa R"/>
            <person name="Tanegashima C"/>
            <person name="Kiyatake I"/>
            <person name="Matsumoto R"/>
            <person name="Murakumo K"/>
            <person name="Nishida K"/>
            <person name="Terakita A"/>
            <person name="Kuratani S"/>
            <person name="Sato K"/>
            <person name="Hyodo S Kuraku.S."/>
        </authorList>
    </citation>
    <scope>NUCLEOTIDE SEQUENCE [LARGE SCALE GENOMIC DNA]</scope>
</reference>
<protein>
    <submittedName>
        <fullName evidence="1">Uncharacterized protein</fullName>
    </submittedName>
</protein>
<organism evidence="1 2">
    <name type="scientific">Scyliorhinus torazame</name>
    <name type="common">Cloudy catshark</name>
    <name type="synonym">Catulus torazame</name>
    <dbReference type="NCBI Taxonomy" id="75743"/>
    <lineage>
        <taxon>Eukaryota</taxon>
        <taxon>Metazoa</taxon>
        <taxon>Chordata</taxon>
        <taxon>Craniata</taxon>
        <taxon>Vertebrata</taxon>
        <taxon>Chondrichthyes</taxon>
        <taxon>Elasmobranchii</taxon>
        <taxon>Galeomorphii</taxon>
        <taxon>Galeoidea</taxon>
        <taxon>Carcharhiniformes</taxon>
        <taxon>Scyliorhinidae</taxon>
        <taxon>Scyliorhinus</taxon>
    </lineage>
</organism>